<feature type="domain" description="Solute-binding protein family 5" evidence="1">
    <location>
        <begin position="104"/>
        <end position="434"/>
    </location>
</feature>
<dbReference type="Pfam" id="PF00496">
    <property type="entry name" value="SBP_bac_5"/>
    <property type="match status" value="1"/>
</dbReference>
<name>A0A2U1JVA8_9BACI</name>
<dbReference type="GO" id="GO:1904680">
    <property type="term" value="F:peptide transmembrane transporter activity"/>
    <property type="evidence" value="ECO:0007669"/>
    <property type="project" value="TreeGrafter"/>
</dbReference>
<dbReference type="InterPro" id="IPR000914">
    <property type="entry name" value="SBP_5_dom"/>
</dbReference>
<dbReference type="Gene3D" id="3.40.190.10">
    <property type="entry name" value="Periplasmic binding protein-like II"/>
    <property type="match status" value="1"/>
</dbReference>
<accession>A0A2U1JVA8</accession>
<proteinExistence type="predicted"/>
<protein>
    <recommendedName>
        <fullName evidence="1">Solute-binding protein family 5 domain-containing protein</fullName>
    </recommendedName>
</protein>
<comment type="caution">
    <text evidence="2">The sequence shown here is derived from an EMBL/GenBank/DDBJ whole genome shotgun (WGS) entry which is preliminary data.</text>
</comment>
<evidence type="ECO:0000313" key="3">
    <source>
        <dbReference type="Proteomes" id="UP000245998"/>
    </source>
</evidence>
<reference evidence="2 3" key="1">
    <citation type="submission" date="2018-04" db="EMBL/GenBank/DDBJ databases">
        <title>Camelliibacillus theae gen. nov., sp. nov., isolated from Pu'er tea.</title>
        <authorList>
            <person name="Niu L."/>
        </authorList>
    </citation>
    <scope>NUCLEOTIDE SEQUENCE [LARGE SCALE GENOMIC DNA]</scope>
    <source>
        <strain evidence="2 3">T8</strain>
    </source>
</reference>
<dbReference type="InterPro" id="IPR039424">
    <property type="entry name" value="SBP_5"/>
</dbReference>
<evidence type="ECO:0000259" key="1">
    <source>
        <dbReference type="Pfam" id="PF00496"/>
    </source>
</evidence>
<dbReference type="SUPFAM" id="SSF53850">
    <property type="entry name" value="Periplasmic binding protein-like II"/>
    <property type="match status" value="1"/>
</dbReference>
<dbReference type="AlphaFoldDB" id="A0A2U1JVA8"/>
<dbReference type="PANTHER" id="PTHR30290">
    <property type="entry name" value="PERIPLASMIC BINDING COMPONENT OF ABC TRANSPORTER"/>
    <property type="match status" value="1"/>
</dbReference>
<dbReference type="GO" id="GO:0042597">
    <property type="term" value="C:periplasmic space"/>
    <property type="evidence" value="ECO:0007669"/>
    <property type="project" value="UniProtKB-ARBA"/>
</dbReference>
<gene>
    <name evidence="2" type="ORF">DCC39_14240</name>
</gene>
<dbReference type="OrthoDB" id="5894719at2"/>
<dbReference type="PIRSF" id="PIRSF002741">
    <property type="entry name" value="MppA"/>
    <property type="match status" value="1"/>
</dbReference>
<dbReference type="GO" id="GO:0015833">
    <property type="term" value="P:peptide transport"/>
    <property type="evidence" value="ECO:0007669"/>
    <property type="project" value="TreeGrafter"/>
</dbReference>
<sequence length="551" mass="62187">MKGNKRLKRGFTMLTFFKWKQMGMFLMLVSILIMVGCTSNQKVEQQESGESNETKVEQEKVLKIALAAGATRLDPHFNSTASDLTISQPMFNGLVRFKPGSVSEIVGDLADSWESNSEGTEWTFHLHKGVQWHHGYGELTSDDVKWTFERLLNPEVGSRFHSELTVIEEIQAPDPYTVIFKLKHPDSAFLQRILADGSAGAIVKKEAIEEAGKDSMTKPIGTGPFMLKEFKQDEKVVLEKNPDYFRGEPKLDRIEYLVMSDRNAIDVALEKGELQMAVGETDQLWLQKMENNNKFELDIVGPNVYWGLFLNTSMEPFDNLLIRKAIAHAIDMNAFVQEVYGSYSSGQIATGPIGSDLFGYSDVGVPKYDPDLSKKLLAEAGFPDGLTLPPQFLSARPNYVQFMTYIQEELRKVGINMELQKVDVATYGANIRDNLNGLVLYGRATKPHAAFAMDDHYYGPSTVGKSTAKLNFSHYNKSDKLIELAGRELDETKAKDLYEQIQKQIMEEYVVVPLVESKNVLIRRKGVQLGYELEGTLNYFYPLNEMTDLQE</sequence>
<dbReference type="Gene3D" id="3.10.105.10">
    <property type="entry name" value="Dipeptide-binding Protein, Domain 3"/>
    <property type="match status" value="1"/>
</dbReference>
<dbReference type="Proteomes" id="UP000245998">
    <property type="component" value="Unassembled WGS sequence"/>
</dbReference>
<dbReference type="EMBL" id="QCZG01000034">
    <property type="protein sequence ID" value="PWA08763.1"/>
    <property type="molecule type" value="Genomic_DNA"/>
</dbReference>
<evidence type="ECO:0000313" key="2">
    <source>
        <dbReference type="EMBL" id="PWA08763.1"/>
    </source>
</evidence>
<keyword evidence="3" id="KW-1185">Reference proteome</keyword>
<organism evidence="2 3">
    <name type="scientific">Pueribacillus theae</name>
    <dbReference type="NCBI Taxonomy" id="2171751"/>
    <lineage>
        <taxon>Bacteria</taxon>
        <taxon>Bacillati</taxon>
        <taxon>Bacillota</taxon>
        <taxon>Bacilli</taxon>
        <taxon>Bacillales</taxon>
        <taxon>Bacillaceae</taxon>
        <taxon>Pueribacillus</taxon>
    </lineage>
</organism>
<dbReference type="GO" id="GO:0043190">
    <property type="term" value="C:ATP-binding cassette (ABC) transporter complex"/>
    <property type="evidence" value="ECO:0007669"/>
    <property type="project" value="InterPro"/>
</dbReference>
<dbReference type="InterPro" id="IPR030678">
    <property type="entry name" value="Peptide/Ni-bd"/>
</dbReference>